<feature type="transmembrane region" description="Helical" evidence="5">
    <location>
        <begin position="326"/>
        <end position="349"/>
    </location>
</feature>
<name>A0A853ER50_9MICO</name>
<evidence type="ECO:0000256" key="1">
    <source>
        <dbReference type="ARBA" id="ARBA00004141"/>
    </source>
</evidence>
<accession>A0A853ER50</accession>
<proteinExistence type="predicted"/>
<comment type="caution">
    <text evidence="6">The sequence shown here is derived from an EMBL/GenBank/DDBJ whole genome shotgun (WGS) entry which is preliminary data.</text>
</comment>
<gene>
    <name evidence="6" type="ORF">HZZ10_05550</name>
</gene>
<keyword evidence="2 5" id="KW-0812">Transmembrane</keyword>
<dbReference type="InterPro" id="IPR003339">
    <property type="entry name" value="ABC/ECF_trnsptr_transmembrane"/>
</dbReference>
<dbReference type="RefSeq" id="WP_179912748.1">
    <property type="nucleotide sequence ID" value="NZ_JACBYE010000009.1"/>
</dbReference>
<comment type="subcellular location">
    <subcellularLocation>
        <location evidence="1">Membrane</location>
        <topology evidence="1">Multi-pass membrane protein</topology>
    </subcellularLocation>
</comment>
<feature type="transmembrane region" description="Helical" evidence="5">
    <location>
        <begin position="6"/>
        <end position="39"/>
    </location>
</feature>
<evidence type="ECO:0000313" key="7">
    <source>
        <dbReference type="Proteomes" id="UP000561011"/>
    </source>
</evidence>
<keyword evidence="4 5" id="KW-0472">Membrane</keyword>
<feature type="transmembrane region" description="Helical" evidence="5">
    <location>
        <begin position="299"/>
        <end position="320"/>
    </location>
</feature>
<keyword evidence="7" id="KW-1185">Reference proteome</keyword>
<dbReference type="AlphaFoldDB" id="A0A853ER50"/>
<evidence type="ECO:0000256" key="5">
    <source>
        <dbReference type="SAM" id="Phobius"/>
    </source>
</evidence>
<keyword evidence="3 5" id="KW-1133">Transmembrane helix</keyword>
<evidence type="ECO:0000256" key="3">
    <source>
        <dbReference type="ARBA" id="ARBA00022989"/>
    </source>
</evidence>
<evidence type="ECO:0000256" key="2">
    <source>
        <dbReference type="ARBA" id="ARBA00022692"/>
    </source>
</evidence>
<organism evidence="6 7">
    <name type="scientific">Sanguibacter inulinus</name>
    <dbReference type="NCBI Taxonomy" id="60922"/>
    <lineage>
        <taxon>Bacteria</taxon>
        <taxon>Bacillati</taxon>
        <taxon>Actinomycetota</taxon>
        <taxon>Actinomycetes</taxon>
        <taxon>Micrococcales</taxon>
        <taxon>Sanguibacteraceae</taxon>
        <taxon>Sanguibacter</taxon>
    </lineage>
</organism>
<evidence type="ECO:0000256" key="4">
    <source>
        <dbReference type="ARBA" id="ARBA00023136"/>
    </source>
</evidence>
<sequence length="364" mass="37220">MPVHPAAWWVWGLGVAAAATTTTHLVVLVTFVAAVLAVVASCADPARRGSVFRTYLWVAGWTVAVRLVFRVVLPAGAGTGVLRLPEVSVGPVVLFGTVTREALLGGLTGGLQLAVVILAVGAAHTLADALGLLRHAPSALAGITTALVVAVSVLPTLGRSVLDVRQAARLRGKQPGLRRTVVPVLEGTMDRSSALAAAMESRGYGAMPVPPPASSSSASVLRRTSVRPSVRRLVQPISLLGAVGVVALATYALFDASWPGWAAPALACLAVLLCVVALRTGTTVRRTVYRAERWTVRAALVAASGMVALGLLVVAAGPRVAHPGPVLLPALSAVGLAAALLTALPVLVAPPTAAVRPRREEVLA</sequence>
<feature type="transmembrane region" description="Helical" evidence="5">
    <location>
        <begin position="233"/>
        <end position="254"/>
    </location>
</feature>
<feature type="transmembrane region" description="Helical" evidence="5">
    <location>
        <begin position="260"/>
        <end position="278"/>
    </location>
</feature>
<feature type="transmembrane region" description="Helical" evidence="5">
    <location>
        <begin position="51"/>
        <end position="69"/>
    </location>
</feature>
<dbReference type="Pfam" id="PF02361">
    <property type="entry name" value="CbiQ"/>
    <property type="match status" value="1"/>
</dbReference>
<dbReference type="Proteomes" id="UP000561011">
    <property type="component" value="Unassembled WGS sequence"/>
</dbReference>
<feature type="transmembrane region" description="Helical" evidence="5">
    <location>
        <begin position="139"/>
        <end position="162"/>
    </location>
</feature>
<evidence type="ECO:0000313" key="6">
    <source>
        <dbReference type="EMBL" id="NYS92991.1"/>
    </source>
</evidence>
<reference evidence="6 7" key="1">
    <citation type="submission" date="2020-07" db="EMBL/GenBank/DDBJ databases">
        <title>MOT database genomes.</title>
        <authorList>
            <person name="Joseph S."/>
            <person name="Aduse-Opoku J."/>
            <person name="Hashim A."/>
            <person name="Wade W."/>
            <person name="Curtis M."/>
        </authorList>
    </citation>
    <scope>NUCLEOTIDE SEQUENCE [LARGE SCALE GENOMIC DNA]</scope>
    <source>
        <strain evidence="6 7">DSM 100099</strain>
    </source>
</reference>
<dbReference type="GO" id="GO:0005886">
    <property type="term" value="C:plasma membrane"/>
    <property type="evidence" value="ECO:0007669"/>
    <property type="project" value="UniProtKB-ARBA"/>
</dbReference>
<dbReference type="EMBL" id="JACBYE010000009">
    <property type="protein sequence ID" value="NYS92991.1"/>
    <property type="molecule type" value="Genomic_DNA"/>
</dbReference>
<feature type="transmembrane region" description="Helical" evidence="5">
    <location>
        <begin position="102"/>
        <end position="127"/>
    </location>
</feature>
<protein>
    <submittedName>
        <fullName evidence="6">Energy-coupling factor transporter transmembrane protein EcfT</fullName>
    </submittedName>
</protein>